<sequence length="188" mass="21175">MQPLTPRRRQMLLKNQRSSQNIHCTHAMVALAWCPMSESVNYRQNWAAYLRHMMAGRSQAEFAKAIQATDGQLSKWLSGTTGVTAEKVITIARLLKDNPVHALARVGWLSVAELTPFRVPRTYGLDEFEDRELAMEIVRRIDSGEAAHWLTEPVDAANVAPRREDFGLVSNETINEFPGGNDTDFDHA</sequence>
<evidence type="ECO:0000259" key="1">
    <source>
        <dbReference type="Pfam" id="PF01381"/>
    </source>
</evidence>
<feature type="domain" description="HTH cro/C1-type" evidence="1">
    <location>
        <begin position="55"/>
        <end position="95"/>
    </location>
</feature>
<dbReference type="Pfam" id="PF01381">
    <property type="entry name" value="HTH_3"/>
    <property type="match status" value="1"/>
</dbReference>
<proteinExistence type="predicted"/>
<dbReference type="InterPro" id="IPR010982">
    <property type="entry name" value="Lambda_DNA-bd_dom_sf"/>
</dbReference>
<dbReference type="EMBL" id="WAAO01000001">
    <property type="protein sequence ID" value="KAB1867303.1"/>
    <property type="molecule type" value="Genomic_DNA"/>
</dbReference>
<reference evidence="3" key="1">
    <citation type="submission" date="2019-09" db="EMBL/GenBank/DDBJ databases">
        <title>Whole genome sequencing of Microbacterium maritypicum.</title>
        <authorList>
            <person name="Lenchi N."/>
        </authorList>
    </citation>
    <scope>NUCLEOTIDE SEQUENCE [LARGE SCALE GENOMIC DNA]</scope>
    <source>
        <strain evidence="3">G1</strain>
    </source>
</reference>
<evidence type="ECO:0000313" key="2">
    <source>
        <dbReference type="EMBL" id="KAB1867303.1"/>
    </source>
</evidence>
<evidence type="ECO:0000313" key="3">
    <source>
        <dbReference type="Proteomes" id="UP000478836"/>
    </source>
</evidence>
<keyword evidence="3" id="KW-1185">Reference proteome</keyword>
<dbReference type="InterPro" id="IPR001387">
    <property type="entry name" value="Cro/C1-type_HTH"/>
</dbReference>
<gene>
    <name evidence="2" type="ORF">F6A08_05815</name>
</gene>
<dbReference type="Proteomes" id="UP000478836">
    <property type="component" value="Unassembled WGS sequence"/>
</dbReference>
<dbReference type="CDD" id="cd00093">
    <property type="entry name" value="HTH_XRE"/>
    <property type="match status" value="1"/>
</dbReference>
<dbReference type="SUPFAM" id="SSF47413">
    <property type="entry name" value="lambda repressor-like DNA-binding domains"/>
    <property type="match status" value="1"/>
</dbReference>
<organism evidence="2 3">
    <name type="scientific">Microbacterium algeriense</name>
    <dbReference type="NCBI Taxonomy" id="2615184"/>
    <lineage>
        <taxon>Bacteria</taxon>
        <taxon>Bacillati</taxon>
        <taxon>Actinomycetota</taxon>
        <taxon>Actinomycetes</taxon>
        <taxon>Micrococcales</taxon>
        <taxon>Microbacteriaceae</taxon>
        <taxon>Microbacterium</taxon>
    </lineage>
</organism>
<name>A0ABQ6VAS1_9MICO</name>
<dbReference type="Gene3D" id="1.10.260.40">
    <property type="entry name" value="lambda repressor-like DNA-binding domains"/>
    <property type="match status" value="1"/>
</dbReference>
<accession>A0ABQ6VAS1</accession>
<protein>
    <submittedName>
        <fullName evidence="2">Helix-turn-helix domain-containing protein</fullName>
    </submittedName>
</protein>
<comment type="caution">
    <text evidence="2">The sequence shown here is derived from an EMBL/GenBank/DDBJ whole genome shotgun (WGS) entry which is preliminary data.</text>
</comment>